<proteinExistence type="predicted"/>
<dbReference type="GO" id="GO:0031146">
    <property type="term" value="P:SCF-dependent proteasomal ubiquitin-dependent protein catabolic process"/>
    <property type="evidence" value="ECO:0007669"/>
    <property type="project" value="TreeGrafter"/>
</dbReference>
<dbReference type="PANTHER" id="PTHR13318">
    <property type="entry name" value="PARTNER OF PAIRED, ISOFORM B-RELATED"/>
    <property type="match status" value="1"/>
</dbReference>
<evidence type="ECO:0000313" key="1">
    <source>
        <dbReference type="EMBL" id="CAE4571063.1"/>
    </source>
</evidence>
<dbReference type="InterPro" id="IPR006553">
    <property type="entry name" value="Leu-rich_rpt_Cys-con_subtyp"/>
</dbReference>
<dbReference type="SUPFAM" id="SSF52047">
    <property type="entry name" value="RNI-like"/>
    <property type="match status" value="2"/>
</dbReference>
<dbReference type="Gene3D" id="3.80.10.10">
    <property type="entry name" value="Ribonuclease Inhibitor"/>
    <property type="match status" value="3"/>
</dbReference>
<sequence>MDALLSHVQTMADPRTGDLSPDRLVPWLYAGGAEEGPADKVAPNDEYTTAASIVAALRTRSAALVDGAYFMEAHAAGRRLEPRQVLERDYPQFVISDFDENKLFGMEVDDLGKVWLMDVPEGGVVVVAISYGWLSPTHPDPEGHHLRTLSGLVRHFLAVLSTYGLRLALFFDYCSLYQKPRTVEQRASFGRTEEQAELFKAGLNNVNLWYAHQLVQVWLLRNVPASSENPTPYDARGWTTFEELISAWISFLVFDFFELAQEDVAQVPALLEEEAPSLYCVFSERLRACRTGTSMQRCPPLPPSAFFGIIEQRKFTNGKTDEDQVKELYAKTFSDVLSSAVSLGYSGRSWDDEALLQLAQILPECTSLENLTLSDNPAGDRGVVACIKMSRPLIKVGLGDTQVTDQSINCVATYCRGLTELALFNTQVGDASLCAAAECCPGLTLLDLRNTQVSDVSVRMLAQFCSGLKELVLDNTKVTDVSVSCVAQGCPRLNKLSLSKTNVTDASVGLLARCKDLQHVRVDSTPVSDTSVTLLAQSCPKLACASFNTTNLTDASVSILAEARPGFKILNLGQTSVTDASCTSLGHFCKDLTFLCLAGTLASDASVSFIAQQCSALTALSLEGTRITDLSVCLVAKHLPKLALLDLDETQITDTAIMHVARHCASLGRLGVRKTRVTDASIAHVALNLKRLSSLGLGRGQVSDECIARLRQRTGLTITYE</sequence>
<reference evidence="1" key="1">
    <citation type="submission" date="2021-01" db="EMBL/GenBank/DDBJ databases">
        <authorList>
            <person name="Corre E."/>
            <person name="Pelletier E."/>
            <person name="Niang G."/>
            <person name="Scheremetjew M."/>
            <person name="Finn R."/>
            <person name="Kale V."/>
            <person name="Holt S."/>
            <person name="Cochrane G."/>
            <person name="Meng A."/>
            <person name="Brown T."/>
            <person name="Cohen L."/>
        </authorList>
    </citation>
    <scope>NUCLEOTIDE SEQUENCE</scope>
    <source>
        <strain evidence="1">CCMP3105</strain>
    </source>
</reference>
<organism evidence="1">
    <name type="scientific">Alexandrium monilatum</name>
    <dbReference type="NCBI Taxonomy" id="311494"/>
    <lineage>
        <taxon>Eukaryota</taxon>
        <taxon>Sar</taxon>
        <taxon>Alveolata</taxon>
        <taxon>Dinophyceae</taxon>
        <taxon>Gonyaulacales</taxon>
        <taxon>Pyrocystaceae</taxon>
        <taxon>Alexandrium</taxon>
    </lineage>
</organism>
<dbReference type="GO" id="GO:0019005">
    <property type="term" value="C:SCF ubiquitin ligase complex"/>
    <property type="evidence" value="ECO:0007669"/>
    <property type="project" value="TreeGrafter"/>
</dbReference>
<name>A0A7S4Q371_9DINO</name>
<dbReference type="EMBL" id="HBNR01016227">
    <property type="protein sequence ID" value="CAE4571063.1"/>
    <property type="molecule type" value="Transcribed_RNA"/>
</dbReference>
<gene>
    <name evidence="1" type="ORF">AMON00008_LOCUS10682</name>
</gene>
<protein>
    <submittedName>
        <fullName evidence="1">Uncharacterized protein</fullName>
    </submittedName>
</protein>
<dbReference type="AlphaFoldDB" id="A0A7S4Q371"/>
<dbReference type="InterPro" id="IPR032675">
    <property type="entry name" value="LRR_dom_sf"/>
</dbReference>
<accession>A0A7S4Q371</accession>
<dbReference type="SMART" id="SM00367">
    <property type="entry name" value="LRR_CC"/>
    <property type="match status" value="8"/>
</dbReference>